<gene>
    <name evidence="6" type="ORF">IG616_00605</name>
</gene>
<dbReference type="InterPro" id="IPR000887">
    <property type="entry name" value="Aldlse_KDPG_KHG"/>
</dbReference>
<comment type="subunit">
    <text evidence="3">Homotrimer.</text>
</comment>
<keyword evidence="5" id="KW-0119">Carbohydrate metabolism</keyword>
<evidence type="ECO:0000256" key="5">
    <source>
        <dbReference type="ARBA" id="ARBA00023277"/>
    </source>
</evidence>
<evidence type="ECO:0000313" key="6">
    <source>
        <dbReference type="EMBL" id="MBD8890032.1"/>
    </source>
</evidence>
<dbReference type="SUPFAM" id="SSF51569">
    <property type="entry name" value="Aldolase"/>
    <property type="match status" value="1"/>
</dbReference>
<comment type="pathway">
    <text evidence="1">Carbohydrate acid metabolism.</text>
</comment>
<dbReference type="Pfam" id="PF01081">
    <property type="entry name" value="Aldolase"/>
    <property type="match status" value="1"/>
</dbReference>
<organism evidence="6 7">
    <name type="scientific">Roseibium litorale</name>
    <dbReference type="NCBI Taxonomy" id="2803841"/>
    <lineage>
        <taxon>Bacteria</taxon>
        <taxon>Pseudomonadati</taxon>
        <taxon>Pseudomonadota</taxon>
        <taxon>Alphaproteobacteria</taxon>
        <taxon>Hyphomicrobiales</taxon>
        <taxon>Stappiaceae</taxon>
        <taxon>Roseibium</taxon>
    </lineage>
</organism>
<dbReference type="Proteomes" id="UP000632063">
    <property type="component" value="Unassembled WGS sequence"/>
</dbReference>
<proteinExistence type="inferred from homology"/>
<comment type="caution">
    <text evidence="6">The sequence shown here is derived from an EMBL/GenBank/DDBJ whole genome shotgun (WGS) entry which is preliminary data.</text>
</comment>
<sequence>MSRPLIAILRGITPDEALPVGEALIRAGITRIEVPLNSPEPLESIRRMAEAFSDKALIGAGTVLTPEDVEAVAAVGGKLIVSPNMDPDVIKAAKARGLQSFPGVLTPSECFGALKAGADGIKVFPAFQMGIEGLKAIRAVLPKTTEVYMVGGVDAGNFAEWLQAGANGFGIGSALYKPGRSAEDVEKIAAAMVAAYEEGKTE</sequence>
<dbReference type="InterPro" id="IPR013785">
    <property type="entry name" value="Aldolase_TIM"/>
</dbReference>
<keyword evidence="4" id="KW-0456">Lyase</keyword>
<reference evidence="7" key="1">
    <citation type="submission" date="2020-09" db="EMBL/GenBank/DDBJ databases">
        <title>The genome sequence of strain Labrenzia suaedae 4C16A.</title>
        <authorList>
            <person name="Liu Y."/>
        </authorList>
    </citation>
    <scope>NUCLEOTIDE SEQUENCE [LARGE SCALE GENOMIC DNA]</scope>
    <source>
        <strain evidence="7">4C16A</strain>
    </source>
</reference>
<name>A0ABR9CGL6_9HYPH</name>
<evidence type="ECO:0000256" key="2">
    <source>
        <dbReference type="ARBA" id="ARBA00006906"/>
    </source>
</evidence>
<evidence type="ECO:0000256" key="3">
    <source>
        <dbReference type="ARBA" id="ARBA00011233"/>
    </source>
</evidence>
<evidence type="ECO:0000313" key="7">
    <source>
        <dbReference type="Proteomes" id="UP000632063"/>
    </source>
</evidence>
<comment type="similarity">
    <text evidence="2">Belongs to the KHG/KDPG aldolase family.</text>
</comment>
<dbReference type="RefSeq" id="WP_192145423.1">
    <property type="nucleotide sequence ID" value="NZ_JACYXI010000001.1"/>
</dbReference>
<dbReference type="PANTHER" id="PTHR30246:SF1">
    <property type="entry name" value="2-DEHYDRO-3-DEOXY-6-PHOSPHOGALACTONATE ALDOLASE-RELATED"/>
    <property type="match status" value="1"/>
</dbReference>
<evidence type="ECO:0000256" key="4">
    <source>
        <dbReference type="ARBA" id="ARBA00023239"/>
    </source>
</evidence>
<keyword evidence="7" id="KW-1185">Reference proteome</keyword>
<evidence type="ECO:0000256" key="1">
    <source>
        <dbReference type="ARBA" id="ARBA00004761"/>
    </source>
</evidence>
<dbReference type="Gene3D" id="3.20.20.70">
    <property type="entry name" value="Aldolase class I"/>
    <property type="match status" value="1"/>
</dbReference>
<dbReference type="PANTHER" id="PTHR30246">
    <property type="entry name" value="2-KETO-3-DEOXY-6-PHOSPHOGLUCONATE ALDOLASE"/>
    <property type="match status" value="1"/>
</dbReference>
<protein>
    <submittedName>
        <fullName evidence="6">2-dehydro-3-deoxy-6-phosphogalactonate aldolase</fullName>
    </submittedName>
</protein>
<reference evidence="6 7" key="2">
    <citation type="journal article" date="2021" name="Int. J. Syst. Evol. Microbiol.">
        <title>Roseibium litorale sp. nov., isolated from a tidal flat sediment and proposal for the reclassification of Labrenzia polysiphoniae as Roseibium polysiphoniae comb. nov.</title>
        <authorList>
            <person name="Liu Y."/>
            <person name="Pei T."/>
            <person name="Du J."/>
            <person name="Chao M."/>
            <person name="Deng M.R."/>
            <person name="Zhu H."/>
        </authorList>
    </citation>
    <scope>NUCLEOTIDE SEQUENCE [LARGE SCALE GENOMIC DNA]</scope>
    <source>
        <strain evidence="6 7">4C16A</strain>
    </source>
</reference>
<dbReference type="NCBIfam" id="NF006600">
    <property type="entry name" value="PRK09140.1"/>
    <property type="match status" value="1"/>
</dbReference>
<dbReference type="CDD" id="cd00452">
    <property type="entry name" value="KDPG_aldolase"/>
    <property type="match status" value="1"/>
</dbReference>
<accession>A0ABR9CGL6</accession>
<dbReference type="EMBL" id="JACYXI010000001">
    <property type="protein sequence ID" value="MBD8890032.1"/>
    <property type="molecule type" value="Genomic_DNA"/>
</dbReference>